<evidence type="ECO:0000313" key="2">
    <source>
        <dbReference type="Proteomes" id="UP000830395"/>
    </source>
</evidence>
<keyword evidence="2" id="KW-1185">Reference proteome</keyword>
<evidence type="ECO:0000313" key="1">
    <source>
        <dbReference type="EMBL" id="MCJ8748825.1"/>
    </source>
</evidence>
<dbReference type="Proteomes" id="UP000830395">
    <property type="component" value="Chromosome 27"/>
</dbReference>
<organism evidence="1 2">
    <name type="scientific">Pangasius djambal</name>
    <dbReference type="NCBI Taxonomy" id="1691987"/>
    <lineage>
        <taxon>Eukaryota</taxon>
        <taxon>Metazoa</taxon>
        <taxon>Chordata</taxon>
        <taxon>Craniata</taxon>
        <taxon>Vertebrata</taxon>
        <taxon>Euteleostomi</taxon>
        <taxon>Actinopterygii</taxon>
        <taxon>Neopterygii</taxon>
        <taxon>Teleostei</taxon>
        <taxon>Ostariophysi</taxon>
        <taxon>Siluriformes</taxon>
        <taxon>Pangasiidae</taxon>
        <taxon>Pangasius</taxon>
    </lineage>
</organism>
<reference evidence="1" key="1">
    <citation type="submission" date="2020-02" db="EMBL/GenBank/DDBJ databases">
        <title>Genome sequencing of the panga catfish, Pangasius djambal.</title>
        <authorList>
            <person name="Wen M."/>
            <person name="Zahm M."/>
            <person name="Roques C."/>
            <person name="Cabau C."/>
            <person name="Klopp C."/>
            <person name="Donnadieu C."/>
            <person name="Jouanno E."/>
            <person name="Avarre J.-C."/>
            <person name="Campet M."/>
            <person name="Ha T."/>
            <person name="Dugue R."/>
            <person name="Lampietro C."/>
            <person name="Louis A."/>
            <person name="Herpin A."/>
            <person name="Echchiki A."/>
            <person name="Berthelot C."/>
            <person name="Parey E."/>
            <person name="Roest-Crollius H."/>
            <person name="Braasch I."/>
            <person name="Postlethwait J.H."/>
            <person name="Bobe J."/>
            <person name="Montfort J."/>
            <person name="Bouchez O."/>
            <person name="Begum T."/>
            <person name="Schartl M."/>
            <person name="Gustiano R."/>
            <person name="Guiguen Y."/>
        </authorList>
    </citation>
    <scope>NUCLEOTIDE SEQUENCE</scope>
    <source>
        <strain evidence="1">Pdj_M5554</strain>
    </source>
</reference>
<proteinExistence type="predicted"/>
<name>A0ACC5ZKV2_9TELE</name>
<gene>
    <name evidence="1" type="ORF">PDJAM_G00169100</name>
</gene>
<dbReference type="EMBL" id="CM041001">
    <property type="protein sequence ID" value="MCJ8748825.1"/>
    <property type="molecule type" value="Genomic_DNA"/>
</dbReference>
<accession>A0ACC5ZKV2</accession>
<protein>
    <submittedName>
        <fullName evidence="1">Uncharacterized protein</fullName>
    </submittedName>
</protein>
<comment type="caution">
    <text evidence="1">The sequence shown here is derived from an EMBL/GenBank/DDBJ whole genome shotgun (WGS) entry which is preliminary data.</text>
</comment>
<sequence>MAAATNTEFKLLSSQDKRVQLGSAATFSCHLSPEISAVDMEIRWFKGTDCVCVYKNRQLIQGRGYKGRVSLFTQELDKGNTSLQLRESRESDIGHYLCQVTDGERTGTLTVRLWWRPFQSLSRLFQCGVIPYVNIQQWGRKWTEEEKMKMEESSLLTEYNTDVKSIMKELLKKHSALEKTEQQLKNTRLDLKRATGELEDSTEPDSSGSLSKLEPSVTSSSSDSSQLRLVLLGRTGSGKSAAGNTILGREERNQDVSTAATSIATQQSESTQGEAAGRKVTVVDTPDWFSPGIPLEKLREDVGLFVRLSAPGPHAFLLVIPVKQTTGEERGMLEKMEDIFGEGCWETTFLLFTVSDEVQRKNIVEFIQSGDQEVQRLVEKCGNRFHCLNIKESGDGSQVSELLEKIEKMVVKNEGRFHSEIYLDTESEIEEMMMWAKEKKIAKEVRETEVKLEQEVQNSLTKIEGMIQEHEKDITQLNSQIAELEGKIKEEMDEVKKEKLKREMEGEMHKRTKIENVIIILNEKIEWEMREMEERLGQKVEEIRKAYEGEAMMEGERNLMKIMLPKIQRDILISKAKMEEDFRAQIEEKDRELELLKQAVIQLREETKESILGKEDQEEPGEIVSQNKWRKRGGSI</sequence>